<name>A0ABZ0KUX8_9BACL</name>
<dbReference type="Gene3D" id="1.25.40.10">
    <property type="entry name" value="Tetratricopeptide repeat domain"/>
    <property type="match status" value="1"/>
</dbReference>
<protein>
    <submittedName>
        <fullName evidence="2">Tetratricopeptide repeat protein</fullName>
    </submittedName>
</protein>
<reference evidence="2 3" key="1">
    <citation type="submission" date="2023-01" db="EMBL/GenBank/DDBJ databases">
        <title>Sporosarcina sp. nov., isolated from Korean tranditional fermented seafood 'Jeotgal'.</title>
        <authorList>
            <person name="Yang A.-I."/>
        </authorList>
    </citation>
    <scope>NUCLEOTIDE SEQUENCE [LARGE SCALE GENOMIC DNA]</scope>
    <source>
        <strain evidence="2 3">B2O-1</strain>
    </source>
</reference>
<sequence length="218" mass="24778">METIRIKLTRAFELFDEGRLLEAEALYKDCLQSLEKSSAKYKTALHGLGFVHASQKEYNKARKVYKELREIARENSDIQEEHIAIHQLGMVERMAGNFIEAQALFDEELKLLEDCKPDFHLGFAANFYEQGFIMLKRHRLEEAEALMTSSLENSKLSEDAICLGCAYRGLGEVFLAKHKNEEAKLYFLKSKKAFEKGNDEAGVNDVCSLLLQADSSNG</sequence>
<dbReference type="RefSeq" id="WP_323691349.1">
    <property type="nucleotide sequence ID" value="NZ_CP116341.1"/>
</dbReference>
<keyword evidence="3" id="KW-1185">Reference proteome</keyword>
<dbReference type="SUPFAM" id="SSF48452">
    <property type="entry name" value="TPR-like"/>
    <property type="match status" value="2"/>
</dbReference>
<evidence type="ECO:0000256" key="1">
    <source>
        <dbReference type="SAM" id="Coils"/>
    </source>
</evidence>
<dbReference type="Proteomes" id="UP001303532">
    <property type="component" value="Chromosome"/>
</dbReference>
<keyword evidence="1" id="KW-0175">Coiled coil</keyword>
<organism evidence="2 3">
    <name type="scientific">Sporosarcina jeotgali</name>
    <dbReference type="NCBI Taxonomy" id="3020056"/>
    <lineage>
        <taxon>Bacteria</taxon>
        <taxon>Bacillati</taxon>
        <taxon>Bacillota</taxon>
        <taxon>Bacilli</taxon>
        <taxon>Bacillales</taxon>
        <taxon>Caryophanaceae</taxon>
        <taxon>Sporosarcina</taxon>
    </lineage>
</organism>
<dbReference type="InterPro" id="IPR011990">
    <property type="entry name" value="TPR-like_helical_dom_sf"/>
</dbReference>
<accession>A0ABZ0KUX8</accession>
<evidence type="ECO:0000313" key="2">
    <source>
        <dbReference type="EMBL" id="WOV83658.1"/>
    </source>
</evidence>
<feature type="coiled-coil region" evidence="1">
    <location>
        <begin position="51"/>
        <end position="81"/>
    </location>
</feature>
<dbReference type="EMBL" id="CP116341">
    <property type="protein sequence ID" value="WOV83658.1"/>
    <property type="molecule type" value="Genomic_DNA"/>
</dbReference>
<gene>
    <name evidence="2" type="ORF">PGH26_12310</name>
</gene>
<dbReference type="Pfam" id="PF13424">
    <property type="entry name" value="TPR_12"/>
    <property type="match status" value="1"/>
</dbReference>
<evidence type="ECO:0000313" key="3">
    <source>
        <dbReference type="Proteomes" id="UP001303532"/>
    </source>
</evidence>
<proteinExistence type="predicted"/>